<organism evidence="1 2">
    <name type="scientific">Sorangium cellulosum</name>
    <name type="common">Polyangium cellulosum</name>
    <dbReference type="NCBI Taxonomy" id="56"/>
    <lineage>
        <taxon>Bacteria</taxon>
        <taxon>Pseudomonadati</taxon>
        <taxon>Myxococcota</taxon>
        <taxon>Polyangia</taxon>
        <taxon>Polyangiales</taxon>
        <taxon>Polyangiaceae</taxon>
        <taxon>Sorangium</taxon>
    </lineage>
</organism>
<dbReference type="AlphaFoldDB" id="A0A150PBR6"/>
<accession>A0A150PBR6</accession>
<reference evidence="1 2" key="1">
    <citation type="submission" date="2014-02" db="EMBL/GenBank/DDBJ databases">
        <title>The small core and large imbalanced accessory genome model reveals a collaborative survival strategy of Sorangium cellulosum strains in nature.</title>
        <authorList>
            <person name="Han K."/>
            <person name="Peng R."/>
            <person name="Blom J."/>
            <person name="Li Y.-Z."/>
        </authorList>
    </citation>
    <scope>NUCLEOTIDE SEQUENCE [LARGE SCALE GENOMIC DNA]</scope>
    <source>
        <strain evidence="1 2">So0157-25</strain>
    </source>
</reference>
<gene>
    <name evidence="1" type="ORF">BE08_12545</name>
</gene>
<comment type="caution">
    <text evidence="1">The sequence shown here is derived from an EMBL/GenBank/DDBJ whole genome shotgun (WGS) entry which is preliminary data.</text>
</comment>
<dbReference type="Proteomes" id="UP000075420">
    <property type="component" value="Unassembled WGS sequence"/>
</dbReference>
<protein>
    <submittedName>
        <fullName evidence="1">Uncharacterized protein</fullName>
    </submittedName>
</protein>
<evidence type="ECO:0000313" key="2">
    <source>
        <dbReference type="Proteomes" id="UP000075420"/>
    </source>
</evidence>
<evidence type="ECO:0000313" key="1">
    <source>
        <dbReference type="EMBL" id="KYF53130.1"/>
    </source>
</evidence>
<dbReference type="EMBL" id="JELY01002259">
    <property type="protein sequence ID" value="KYF53130.1"/>
    <property type="molecule type" value="Genomic_DNA"/>
</dbReference>
<name>A0A150PBR6_SORCE</name>
<sequence length="240" mass="24608">MATQTTARHGGRRGAVGALLAVLVGGCVVSPQPSPPVHDPILDAGLVGVPEGIKVFHDQISLQGQPGAVEPAGGVVVVTNLDSLDAPVLAEVGADGGFLVTMTASEGQVLRIQVKQEERRSAPLDLLLAGSPISGTNRTLDHLPCLEIDTWVSFEGGAGARDVGVRNTCDEDVAIDAPRLRRGAAPFSVSPAAPFVVPAGGEAVVTVRADGGGVEREDVLFLDVTSPEPGRRALTLTLPD</sequence>
<proteinExistence type="predicted"/>